<feature type="compositionally biased region" description="Basic and acidic residues" evidence="1">
    <location>
        <begin position="7"/>
        <end position="24"/>
    </location>
</feature>
<evidence type="ECO:0000313" key="3">
    <source>
        <dbReference type="Proteomes" id="UP000789595"/>
    </source>
</evidence>
<proteinExistence type="predicted"/>
<evidence type="ECO:0000313" key="2">
    <source>
        <dbReference type="EMBL" id="CAH0365606.1"/>
    </source>
</evidence>
<gene>
    <name evidence="2" type="ORF">PECAL_1P20530</name>
</gene>
<sequence length="376" mass="41662">MELPTFEVKKRSRSTDDEGEETARPRWRRAALLTTLVAGAIFAAVNYDRRHQPPPPLEPGQILTCGLRHRHVWPFHNPPEVASDLVVSLTTLPQRSETLPLMLRSLAAGWTVPRAIYVVDGGDHARPNLCPSYLSRHRGRHTVDVHFVRAASDRGPIEKYIGAEAAIRATRPRGHPRFLLVLDDDHVYKRHMVERYAAALRAEPDTVFTVQSPPSQFFGWRPRINIAYGARGVGIRTDLALDGALAAYAATAARLEPTCRVVDDIVVSAFFASHKVAVRDVPGFSFDNRPWRHNNQIRLISKQHALRSDKRDAQNARCHDALVRRDATGAHATAEHALNVNRGPSQGGGAAGGHRRMPESILPLGATRSATKKSNI</sequence>
<evidence type="ECO:0000256" key="1">
    <source>
        <dbReference type="SAM" id="MobiDB-lite"/>
    </source>
</evidence>
<dbReference type="EMBL" id="CAKKNE010000001">
    <property type="protein sequence ID" value="CAH0365606.1"/>
    <property type="molecule type" value="Genomic_DNA"/>
</dbReference>
<protein>
    <submittedName>
        <fullName evidence="2">Uncharacterized protein</fullName>
    </submittedName>
</protein>
<comment type="caution">
    <text evidence="2">The sequence shown here is derived from an EMBL/GenBank/DDBJ whole genome shotgun (WGS) entry which is preliminary data.</text>
</comment>
<dbReference type="InterPro" id="IPR029044">
    <property type="entry name" value="Nucleotide-diphossugar_trans"/>
</dbReference>
<dbReference type="SUPFAM" id="SSF53448">
    <property type="entry name" value="Nucleotide-diphospho-sugar transferases"/>
    <property type="match status" value="1"/>
</dbReference>
<name>A0A8J2WXK7_9STRA</name>
<keyword evidence="3" id="KW-1185">Reference proteome</keyword>
<feature type="region of interest" description="Disordered" evidence="1">
    <location>
        <begin position="1"/>
        <end position="25"/>
    </location>
</feature>
<organism evidence="2 3">
    <name type="scientific">Pelagomonas calceolata</name>
    <dbReference type="NCBI Taxonomy" id="35677"/>
    <lineage>
        <taxon>Eukaryota</taxon>
        <taxon>Sar</taxon>
        <taxon>Stramenopiles</taxon>
        <taxon>Ochrophyta</taxon>
        <taxon>Pelagophyceae</taxon>
        <taxon>Pelagomonadales</taxon>
        <taxon>Pelagomonadaceae</taxon>
        <taxon>Pelagomonas</taxon>
    </lineage>
</organism>
<reference evidence="2" key="1">
    <citation type="submission" date="2021-11" db="EMBL/GenBank/DDBJ databases">
        <authorList>
            <consortium name="Genoscope - CEA"/>
            <person name="William W."/>
        </authorList>
    </citation>
    <scope>NUCLEOTIDE SEQUENCE</scope>
</reference>
<dbReference type="Proteomes" id="UP000789595">
    <property type="component" value="Unassembled WGS sequence"/>
</dbReference>
<feature type="region of interest" description="Disordered" evidence="1">
    <location>
        <begin position="334"/>
        <end position="376"/>
    </location>
</feature>
<accession>A0A8J2WXK7</accession>
<dbReference type="AlphaFoldDB" id="A0A8J2WXK7"/>